<feature type="region of interest" description="Disordered" evidence="1">
    <location>
        <begin position="308"/>
        <end position="329"/>
    </location>
</feature>
<dbReference type="GO" id="GO:0003676">
    <property type="term" value="F:nucleic acid binding"/>
    <property type="evidence" value="ECO:0007669"/>
    <property type="project" value="InterPro"/>
</dbReference>
<accession>A0AAQ3RP17</accession>
<dbReference type="GO" id="GO:0008270">
    <property type="term" value="F:zinc ion binding"/>
    <property type="evidence" value="ECO:0007669"/>
    <property type="project" value="InterPro"/>
</dbReference>
<evidence type="ECO:0008006" key="6">
    <source>
        <dbReference type="Google" id="ProtNLM"/>
    </source>
</evidence>
<feature type="domain" description="Retrovirus-related Pol polyprotein from transposon TNT 1-94-like beta-barrel" evidence="3">
    <location>
        <begin position="228"/>
        <end position="302"/>
    </location>
</feature>
<feature type="compositionally biased region" description="Basic and acidic residues" evidence="1">
    <location>
        <begin position="59"/>
        <end position="69"/>
    </location>
</feature>
<dbReference type="EMBL" id="CP144693">
    <property type="protein sequence ID" value="WVY99493.1"/>
    <property type="molecule type" value="Genomic_DNA"/>
</dbReference>
<organism evidence="4 5">
    <name type="scientific">Vigna mungo</name>
    <name type="common">Black gram</name>
    <name type="synonym">Phaseolus mungo</name>
    <dbReference type="NCBI Taxonomy" id="3915"/>
    <lineage>
        <taxon>Eukaryota</taxon>
        <taxon>Viridiplantae</taxon>
        <taxon>Streptophyta</taxon>
        <taxon>Embryophyta</taxon>
        <taxon>Tracheophyta</taxon>
        <taxon>Spermatophyta</taxon>
        <taxon>Magnoliopsida</taxon>
        <taxon>eudicotyledons</taxon>
        <taxon>Gunneridae</taxon>
        <taxon>Pentapetalae</taxon>
        <taxon>rosids</taxon>
        <taxon>fabids</taxon>
        <taxon>Fabales</taxon>
        <taxon>Fabaceae</taxon>
        <taxon>Papilionoideae</taxon>
        <taxon>50 kb inversion clade</taxon>
        <taxon>NPAAA clade</taxon>
        <taxon>indigoferoid/millettioid clade</taxon>
        <taxon>Phaseoleae</taxon>
        <taxon>Vigna</taxon>
    </lineage>
</organism>
<evidence type="ECO:0000256" key="1">
    <source>
        <dbReference type="SAM" id="MobiDB-lite"/>
    </source>
</evidence>
<evidence type="ECO:0000259" key="2">
    <source>
        <dbReference type="Pfam" id="PF05678"/>
    </source>
</evidence>
<dbReference type="Pfam" id="PF05678">
    <property type="entry name" value="VQ"/>
    <property type="match status" value="1"/>
</dbReference>
<dbReference type="SUPFAM" id="SSF57756">
    <property type="entry name" value="Retrovirus zinc finger-like domains"/>
    <property type="match status" value="1"/>
</dbReference>
<dbReference type="InterPro" id="IPR054722">
    <property type="entry name" value="PolX-like_BBD"/>
</dbReference>
<evidence type="ECO:0000313" key="5">
    <source>
        <dbReference type="Proteomes" id="UP001374535"/>
    </source>
</evidence>
<sequence length="374" mass="42459">MTKLETSSPSSVSSKLRINRDSRAISKLKSEIRIVHVFAPETIEIDAANFRELVQRLTGKPEEGREGSKSKTAPTKDAMDSDPKEALIIQDEAEFLSLQNGVNVKDEHEEEEGQYGLWRSKLNDKFSGFLDGFSEFDCLLKDLSTAPELVGDQLNLTKFDRGGFSKGKRNQDRTNIQCYNCDEWGHYVANYWHGKGKLRRENEIEAHVALDKLDEEPVVLMGHVHENWFLDTRCSNHMTRHKTWISNLDTSKTNKIMLADDNTMEATGVGNIVTKKQSDVVVVIENVFYVPRMKCNLLSIGEEERLDVKSNGNGQTHDEVQPTQSQARRTTRQIIMPRSLVDIEVFPDNVVTNDGDLVHFALLEEAELINHDEV</sequence>
<dbReference type="Pfam" id="PF22936">
    <property type="entry name" value="Pol_BBD"/>
    <property type="match status" value="1"/>
</dbReference>
<keyword evidence="5" id="KW-1185">Reference proteome</keyword>
<evidence type="ECO:0000259" key="3">
    <source>
        <dbReference type="Pfam" id="PF22936"/>
    </source>
</evidence>
<proteinExistence type="predicted"/>
<reference evidence="4 5" key="1">
    <citation type="journal article" date="2023" name="Life. Sci Alliance">
        <title>Evolutionary insights into 3D genome organization and epigenetic landscape of Vigna mungo.</title>
        <authorList>
            <person name="Junaid A."/>
            <person name="Singh B."/>
            <person name="Bhatia S."/>
        </authorList>
    </citation>
    <scope>NUCLEOTIDE SEQUENCE [LARGE SCALE GENOMIC DNA]</scope>
    <source>
        <strain evidence="4">Urdbean</strain>
    </source>
</reference>
<dbReference type="GO" id="GO:0005634">
    <property type="term" value="C:nucleus"/>
    <property type="evidence" value="ECO:0007669"/>
    <property type="project" value="TreeGrafter"/>
</dbReference>
<protein>
    <recommendedName>
        <fullName evidence="6">VQ domain-containing protein</fullName>
    </recommendedName>
</protein>
<dbReference type="AlphaFoldDB" id="A0AAQ3RP17"/>
<dbReference type="InterPro" id="IPR036875">
    <property type="entry name" value="Znf_CCHC_sf"/>
</dbReference>
<name>A0AAQ3RP17_VIGMU</name>
<dbReference type="InterPro" id="IPR039607">
    <property type="entry name" value="VQ_8/17/18/20/21/25"/>
</dbReference>
<evidence type="ECO:0000313" key="4">
    <source>
        <dbReference type="EMBL" id="WVY99493.1"/>
    </source>
</evidence>
<feature type="region of interest" description="Disordered" evidence="1">
    <location>
        <begin position="57"/>
        <end position="81"/>
    </location>
</feature>
<dbReference type="Proteomes" id="UP001374535">
    <property type="component" value="Chromosome 8"/>
</dbReference>
<dbReference type="PANTHER" id="PTHR33143:SF3">
    <property type="entry name" value="VQ MOTIF-CONTAINING PROTEIN 17-RELATED"/>
    <property type="match status" value="1"/>
</dbReference>
<dbReference type="InterPro" id="IPR008889">
    <property type="entry name" value="VQ"/>
</dbReference>
<dbReference type="PANTHER" id="PTHR33143">
    <property type="entry name" value="F16F4.1 PROTEIN-RELATED"/>
    <property type="match status" value="1"/>
</dbReference>
<feature type="domain" description="VQ" evidence="2">
    <location>
        <begin position="39"/>
        <end position="62"/>
    </location>
</feature>
<feature type="compositionally biased region" description="Polar residues" evidence="1">
    <location>
        <begin position="310"/>
        <end position="328"/>
    </location>
</feature>
<gene>
    <name evidence="4" type="ORF">V8G54_025563</name>
</gene>